<dbReference type="GO" id="GO:0003677">
    <property type="term" value="F:DNA binding"/>
    <property type="evidence" value="ECO:0007669"/>
    <property type="project" value="UniProtKB-KW"/>
</dbReference>
<name>A0ABD5VLK5_9EURY</name>
<evidence type="ECO:0000313" key="8">
    <source>
        <dbReference type="EMBL" id="MFC6954648.1"/>
    </source>
</evidence>
<keyword evidence="3 8" id="KW-0255">Endonuclease</keyword>
<sequence length="245" mass="25946">MSDEAVRTLRNPSASRAKAFLEDALEAGRYVTLVGACTVASTTRTSREHPRARRHATCKPDGTVLVHGPSGHRPLHPQPDGDRIDVAVDGDANALVLTAGPTAGAEQFAATFDSVDLATAFHVDEHATDAPSGTEADLKDHVLEHPERVEPGLRPLATERDTPAGPVDVYAEAADGQPVVLELKRDRAGPAAVSQLARYVDALAADLHGDATPRGILVAPGLTPRARRLLDDHDLAFATVEPPRE</sequence>
<evidence type="ECO:0000313" key="9">
    <source>
        <dbReference type="Proteomes" id="UP001596395"/>
    </source>
</evidence>
<feature type="domain" description="Endonuclease NucS N-terminal PH-like" evidence="7">
    <location>
        <begin position="31"/>
        <end position="125"/>
    </location>
</feature>
<dbReference type="InterPro" id="IPR002793">
    <property type="entry name" value="Endonuclease_NucS"/>
</dbReference>
<dbReference type="RefSeq" id="WP_336351585.1">
    <property type="nucleotide sequence ID" value="NZ_JAZAQL010000003.1"/>
</dbReference>
<feature type="domain" description="Endonuclease NucS C-terminal" evidence="6">
    <location>
        <begin position="135"/>
        <end position="245"/>
    </location>
</feature>
<reference evidence="8 9" key="1">
    <citation type="journal article" date="2019" name="Int. J. Syst. Evol. Microbiol.">
        <title>The Global Catalogue of Microorganisms (GCM) 10K type strain sequencing project: providing services to taxonomists for standard genome sequencing and annotation.</title>
        <authorList>
            <consortium name="The Broad Institute Genomics Platform"/>
            <consortium name="The Broad Institute Genome Sequencing Center for Infectious Disease"/>
            <person name="Wu L."/>
            <person name="Ma J."/>
        </authorList>
    </citation>
    <scope>NUCLEOTIDE SEQUENCE [LARGE SCALE GENOMIC DNA]</scope>
    <source>
        <strain evidence="8 9">GX26</strain>
    </source>
</reference>
<dbReference type="GO" id="GO:0016787">
    <property type="term" value="F:hydrolase activity"/>
    <property type="evidence" value="ECO:0007669"/>
    <property type="project" value="UniProtKB-KW"/>
</dbReference>
<dbReference type="InterPro" id="IPR048301">
    <property type="entry name" value="NucS_C"/>
</dbReference>
<evidence type="ECO:0000259" key="6">
    <source>
        <dbReference type="Pfam" id="PF01939"/>
    </source>
</evidence>
<dbReference type="Gene3D" id="2.70.180.20">
    <property type="match status" value="1"/>
</dbReference>
<dbReference type="Pfam" id="PF21003">
    <property type="entry name" value="NucS_N"/>
    <property type="match status" value="1"/>
</dbReference>
<accession>A0ABD5VLK5</accession>
<organism evidence="8 9">
    <name type="scientific">Halorubellus litoreus</name>
    <dbReference type="NCBI Taxonomy" id="755308"/>
    <lineage>
        <taxon>Archaea</taxon>
        <taxon>Methanobacteriati</taxon>
        <taxon>Methanobacteriota</taxon>
        <taxon>Stenosarchaea group</taxon>
        <taxon>Halobacteria</taxon>
        <taxon>Halobacteriales</taxon>
        <taxon>Halorubellaceae</taxon>
        <taxon>Halorubellus</taxon>
    </lineage>
</organism>
<dbReference type="Pfam" id="PF01939">
    <property type="entry name" value="NucS_C"/>
    <property type="match status" value="1"/>
</dbReference>
<dbReference type="CDD" id="cd22341">
    <property type="entry name" value="NucS-like"/>
    <property type="match status" value="1"/>
</dbReference>
<dbReference type="NCBIfam" id="NF003270">
    <property type="entry name" value="PRK04247.1"/>
    <property type="match status" value="1"/>
</dbReference>
<dbReference type="PANTHER" id="PTHR38814">
    <property type="entry name" value="ENDONUCLEASE NUCS"/>
    <property type="match status" value="1"/>
</dbReference>
<comment type="caution">
    <text evidence="8">The sequence shown here is derived from an EMBL/GenBank/DDBJ whole genome shotgun (WGS) entry which is preliminary data.</text>
</comment>
<evidence type="ECO:0000259" key="7">
    <source>
        <dbReference type="Pfam" id="PF21003"/>
    </source>
</evidence>
<dbReference type="Proteomes" id="UP001596395">
    <property type="component" value="Unassembled WGS sequence"/>
</dbReference>
<dbReference type="Gene3D" id="3.40.1350.10">
    <property type="match status" value="1"/>
</dbReference>
<dbReference type="AlphaFoldDB" id="A0ABD5VLK5"/>
<keyword evidence="9" id="KW-1185">Reference proteome</keyword>
<keyword evidence="2" id="KW-0540">Nuclease</keyword>
<evidence type="ECO:0000256" key="5">
    <source>
        <dbReference type="ARBA" id="ARBA00023125"/>
    </source>
</evidence>
<keyword evidence="5" id="KW-0238">DNA-binding</keyword>
<protein>
    <submittedName>
        <fullName evidence="8">Endonuclease NucS</fullName>
    </submittedName>
</protein>
<dbReference type="PANTHER" id="PTHR38814:SF1">
    <property type="entry name" value="ENDONUCLEASE NUCS"/>
    <property type="match status" value="1"/>
</dbReference>
<gene>
    <name evidence="8" type="primary">nucS</name>
    <name evidence="8" type="ORF">ACFQGB_17420</name>
</gene>
<dbReference type="InterPro" id="IPR011856">
    <property type="entry name" value="tRNA_endonuc-like_dom_sf"/>
</dbReference>
<keyword evidence="1" id="KW-0963">Cytoplasm</keyword>
<evidence type="ECO:0000256" key="3">
    <source>
        <dbReference type="ARBA" id="ARBA00022759"/>
    </source>
</evidence>
<evidence type="ECO:0000256" key="4">
    <source>
        <dbReference type="ARBA" id="ARBA00022801"/>
    </source>
</evidence>
<evidence type="ECO:0000256" key="2">
    <source>
        <dbReference type="ARBA" id="ARBA00022722"/>
    </source>
</evidence>
<dbReference type="InterPro" id="IPR048302">
    <property type="entry name" value="NucS_N"/>
</dbReference>
<dbReference type="GO" id="GO:0004519">
    <property type="term" value="F:endonuclease activity"/>
    <property type="evidence" value="ECO:0007669"/>
    <property type="project" value="UniProtKB-KW"/>
</dbReference>
<dbReference type="EMBL" id="JBHSXN010000003">
    <property type="protein sequence ID" value="MFC6954648.1"/>
    <property type="molecule type" value="Genomic_DNA"/>
</dbReference>
<keyword evidence="4" id="KW-0378">Hydrolase</keyword>
<proteinExistence type="predicted"/>
<dbReference type="InterPro" id="IPR049173">
    <property type="entry name" value="NucS_N_sf"/>
</dbReference>
<evidence type="ECO:0000256" key="1">
    <source>
        <dbReference type="ARBA" id="ARBA00022490"/>
    </source>
</evidence>